<feature type="transmembrane region" description="Helical" evidence="7">
    <location>
        <begin position="38"/>
        <end position="65"/>
    </location>
</feature>
<gene>
    <name evidence="9" type="ORF">HNR50_004358</name>
</gene>
<evidence type="ECO:0000256" key="7">
    <source>
        <dbReference type="SAM" id="Phobius"/>
    </source>
</evidence>
<protein>
    <submittedName>
        <fullName evidence="9">Phage shock protein C</fullName>
    </submittedName>
</protein>
<keyword evidence="10" id="KW-1185">Reference proteome</keyword>
<evidence type="ECO:0000256" key="4">
    <source>
        <dbReference type="ARBA" id="ARBA00022989"/>
    </source>
</evidence>
<accession>A0A841RF89</accession>
<dbReference type="GO" id="GO:0005886">
    <property type="term" value="C:plasma membrane"/>
    <property type="evidence" value="ECO:0007669"/>
    <property type="project" value="UniProtKB-SubCell"/>
</dbReference>
<evidence type="ECO:0000256" key="2">
    <source>
        <dbReference type="ARBA" id="ARBA00022475"/>
    </source>
</evidence>
<dbReference type="AlphaFoldDB" id="A0A841RF89"/>
<dbReference type="Pfam" id="PF04024">
    <property type="entry name" value="PspC"/>
    <property type="match status" value="1"/>
</dbReference>
<evidence type="ECO:0000313" key="9">
    <source>
        <dbReference type="EMBL" id="MBB6482653.1"/>
    </source>
</evidence>
<keyword evidence="3 7" id="KW-0812">Transmembrane</keyword>
<dbReference type="PANTHER" id="PTHR33885">
    <property type="entry name" value="PHAGE SHOCK PROTEIN C"/>
    <property type="match status" value="1"/>
</dbReference>
<evidence type="ECO:0000313" key="10">
    <source>
        <dbReference type="Proteomes" id="UP000587760"/>
    </source>
</evidence>
<comment type="subcellular location">
    <subcellularLocation>
        <location evidence="1">Cell membrane</location>
        <topology evidence="1">Single-pass membrane protein</topology>
    </subcellularLocation>
</comment>
<sequence length="123" mass="14661">MAYCERTARLYRSRRGMIFGVCQGIADWRGINAGYVRLALVVLTVFTGFFPFGLLYLLAAFFLPLEPSFHERESRSWYRSGVRKGFDDLRQEFDDLSSRFNKMDRRSYSKERDWDDRFKDDRA</sequence>
<evidence type="ECO:0000256" key="1">
    <source>
        <dbReference type="ARBA" id="ARBA00004162"/>
    </source>
</evidence>
<reference evidence="9 10" key="1">
    <citation type="submission" date="2020-08" db="EMBL/GenBank/DDBJ databases">
        <title>Genomic Encyclopedia of Type Strains, Phase IV (KMG-IV): sequencing the most valuable type-strain genomes for metagenomic binning, comparative biology and taxonomic classification.</title>
        <authorList>
            <person name="Goeker M."/>
        </authorList>
    </citation>
    <scope>NUCLEOTIDE SEQUENCE [LARGE SCALE GENOMIC DNA]</scope>
    <source>
        <strain evidence="9 10">DSM 2461</strain>
    </source>
</reference>
<evidence type="ECO:0000256" key="5">
    <source>
        <dbReference type="ARBA" id="ARBA00023136"/>
    </source>
</evidence>
<name>A0A841RF89_9SPIO</name>
<dbReference type="InterPro" id="IPR007168">
    <property type="entry name" value="Phageshock_PspC_N"/>
</dbReference>
<feature type="domain" description="Phage shock protein PspC N-terminal" evidence="8">
    <location>
        <begin position="9"/>
        <end position="65"/>
    </location>
</feature>
<keyword evidence="5 7" id="KW-0472">Membrane</keyword>
<keyword evidence="2" id="KW-1003">Cell membrane</keyword>
<dbReference type="InterPro" id="IPR052027">
    <property type="entry name" value="PspC"/>
</dbReference>
<organism evidence="9 10">
    <name type="scientific">Spirochaeta isovalerica</name>
    <dbReference type="NCBI Taxonomy" id="150"/>
    <lineage>
        <taxon>Bacteria</taxon>
        <taxon>Pseudomonadati</taxon>
        <taxon>Spirochaetota</taxon>
        <taxon>Spirochaetia</taxon>
        <taxon>Spirochaetales</taxon>
        <taxon>Spirochaetaceae</taxon>
        <taxon>Spirochaeta</taxon>
    </lineage>
</organism>
<keyword evidence="4 7" id="KW-1133">Transmembrane helix</keyword>
<proteinExistence type="predicted"/>
<comment type="caution">
    <text evidence="9">The sequence shown here is derived from an EMBL/GenBank/DDBJ whole genome shotgun (WGS) entry which is preliminary data.</text>
</comment>
<dbReference type="PANTHER" id="PTHR33885:SF3">
    <property type="entry name" value="PHAGE SHOCK PROTEIN C"/>
    <property type="match status" value="1"/>
</dbReference>
<evidence type="ECO:0000256" key="6">
    <source>
        <dbReference type="SAM" id="MobiDB-lite"/>
    </source>
</evidence>
<evidence type="ECO:0000259" key="8">
    <source>
        <dbReference type="Pfam" id="PF04024"/>
    </source>
</evidence>
<dbReference type="Proteomes" id="UP000587760">
    <property type="component" value="Unassembled WGS sequence"/>
</dbReference>
<dbReference type="RefSeq" id="WP_184748890.1">
    <property type="nucleotide sequence ID" value="NZ_JACHGJ010000015.1"/>
</dbReference>
<dbReference type="EMBL" id="JACHGJ010000015">
    <property type="protein sequence ID" value="MBB6482653.1"/>
    <property type="molecule type" value="Genomic_DNA"/>
</dbReference>
<evidence type="ECO:0000256" key="3">
    <source>
        <dbReference type="ARBA" id="ARBA00022692"/>
    </source>
</evidence>
<feature type="region of interest" description="Disordered" evidence="6">
    <location>
        <begin position="103"/>
        <end position="123"/>
    </location>
</feature>